<evidence type="ECO:0000256" key="3">
    <source>
        <dbReference type="ARBA" id="ARBA00022448"/>
    </source>
</evidence>
<keyword evidence="8 13" id="KW-0472">Membrane</keyword>
<evidence type="ECO:0000256" key="12">
    <source>
        <dbReference type="ARBA" id="ARBA00023303"/>
    </source>
</evidence>
<feature type="transmembrane region" description="Helical" evidence="13">
    <location>
        <begin position="12"/>
        <end position="31"/>
    </location>
</feature>
<keyword evidence="7" id="KW-0406">Ion transport</keyword>
<evidence type="ECO:0000256" key="5">
    <source>
        <dbReference type="ARBA" id="ARBA00022692"/>
    </source>
</evidence>
<evidence type="ECO:0000256" key="13">
    <source>
        <dbReference type="SAM" id="Phobius"/>
    </source>
</evidence>
<organism evidence="15 16">
    <name type="scientific">Scylla paramamosain</name>
    <name type="common">Mud crab</name>
    <dbReference type="NCBI Taxonomy" id="85552"/>
    <lineage>
        <taxon>Eukaryota</taxon>
        <taxon>Metazoa</taxon>
        <taxon>Ecdysozoa</taxon>
        <taxon>Arthropoda</taxon>
        <taxon>Crustacea</taxon>
        <taxon>Multicrustacea</taxon>
        <taxon>Malacostraca</taxon>
        <taxon>Eumalacostraca</taxon>
        <taxon>Eucarida</taxon>
        <taxon>Decapoda</taxon>
        <taxon>Pleocyemata</taxon>
        <taxon>Brachyura</taxon>
        <taxon>Eubrachyura</taxon>
        <taxon>Portunoidea</taxon>
        <taxon>Portunidae</taxon>
        <taxon>Portuninae</taxon>
        <taxon>Scylla</taxon>
    </lineage>
</organism>
<evidence type="ECO:0000256" key="1">
    <source>
        <dbReference type="ARBA" id="ARBA00004651"/>
    </source>
</evidence>
<accession>A0AAW0SRA2</accession>
<gene>
    <name evidence="15" type="ORF">O3P69_013935</name>
</gene>
<comment type="similarity">
    <text evidence="2">Belongs to the glutamate-gated ion channel (TC 1.A.10.1) family.</text>
</comment>
<feature type="transmembrane region" description="Helical" evidence="13">
    <location>
        <begin position="478"/>
        <end position="497"/>
    </location>
</feature>
<dbReference type="GO" id="GO:0005886">
    <property type="term" value="C:plasma membrane"/>
    <property type="evidence" value="ECO:0007669"/>
    <property type="project" value="UniProtKB-SubCell"/>
</dbReference>
<keyword evidence="3" id="KW-0813">Transport</keyword>
<protein>
    <recommendedName>
        <fullName evidence="14">Ionotropic glutamate receptor L-glutamate and glycine-binding domain-containing protein</fullName>
    </recommendedName>
</protein>
<evidence type="ECO:0000259" key="14">
    <source>
        <dbReference type="SMART" id="SM00918"/>
    </source>
</evidence>
<feature type="domain" description="Ionotropic glutamate receptor L-glutamate and glycine-binding" evidence="14">
    <location>
        <begin position="302"/>
        <end position="367"/>
    </location>
</feature>
<dbReference type="SUPFAM" id="SSF53850">
    <property type="entry name" value="Periplasmic binding protein-like II"/>
    <property type="match status" value="1"/>
</dbReference>
<dbReference type="Pfam" id="PF10613">
    <property type="entry name" value="Lig_chan-Glu_bd"/>
    <property type="match status" value="1"/>
</dbReference>
<feature type="transmembrane region" description="Helical" evidence="13">
    <location>
        <begin position="43"/>
        <end position="65"/>
    </location>
</feature>
<keyword evidence="12" id="KW-0407">Ion channel</keyword>
<name>A0AAW0SRA2_SCYPA</name>
<evidence type="ECO:0000313" key="16">
    <source>
        <dbReference type="Proteomes" id="UP001487740"/>
    </source>
</evidence>
<dbReference type="InterPro" id="IPR019594">
    <property type="entry name" value="Glu/Gly-bd"/>
</dbReference>
<feature type="transmembrane region" description="Helical" evidence="13">
    <location>
        <begin position="421"/>
        <end position="439"/>
    </location>
</feature>
<dbReference type="InterPro" id="IPR001320">
    <property type="entry name" value="Iontro_rcpt_C"/>
</dbReference>
<feature type="transmembrane region" description="Helical" evidence="13">
    <location>
        <begin position="451"/>
        <end position="466"/>
    </location>
</feature>
<dbReference type="GO" id="GO:0050906">
    <property type="term" value="P:detection of stimulus involved in sensory perception"/>
    <property type="evidence" value="ECO:0007669"/>
    <property type="project" value="UniProtKB-ARBA"/>
</dbReference>
<dbReference type="PANTHER" id="PTHR42643:SF30">
    <property type="entry name" value="IONOTROPIC RECEPTOR 40A-RELATED"/>
    <property type="match status" value="1"/>
</dbReference>
<dbReference type="EMBL" id="JARAKH010000047">
    <property type="protein sequence ID" value="KAK8377626.1"/>
    <property type="molecule type" value="Genomic_DNA"/>
</dbReference>
<evidence type="ECO:0000256" key="8">
    <source>
        <dbReference type="ARBA" id="ARBA00023136"/>
    </source>
</evidence>
<dbReference type="AlphaFoldDB" id="A0AAW0SRA2"/>
<comment type="subcellular location">
    <subcellularLocation>
        <location evidence="1">Cell membrane</location>
        <topology evidence="1">Multi-pass membrane protein</topology>
    </subcellularLocation>
</comment>
<evidence type="ECO:0000256" key="11">
    <source>
        <dbReference type="ARBA" id="ARBA00023286"/>
    </source>
</evidence>
<keyword evidence="16" id="KW-1185">Reference proteome</keyword>
<dbReference type="Gene3D" id="1.10.287.70">
    <property type="match status" value="1"/>
</dbReference>
<dbReference type="Pfam" id="PF00060">
    <property type="entry name" value="Lig_chan"/>
    <property type="match status" value="1"/>
</dbReference>
<keyword evidence="11" id="KW-1071">Ligand-gated ion channel</keyword>
<keyword evidence="6 13" id="KW-1133">Transmembrane helix</keyword>
<evidence type="ECO:0000256" key="10">
    <source>
        <dbReference type="ARBA" id="ARBA00023180"/>
    </source>
</evidence>
<dbReference type="SMART" id="SM00918">
    <property type="entry name" value="Lig_chan-Glu_bd"/>
    <property type="match status" value="1"/>
</dbReference>
<evidence type="ECO:0000256" key="7">
    <source>
        <dbReference type="ARBA" id="ARBA00023065"/>
    </source>
</evidence>
<keyword evidence="4" id="KW-1003">Cell membrane</keyword>
<dbReference type="Gene3D" id="3.40.190.10">
    <property type="entry name" value="Periplasmic binding protein-like II"/>
    <property type="match status" value="1"/>
</dbReference>
<dbReference type="GO" id="GO:0015276">
    <property type="term" value="F:ligand-gated monoatomic ion channel activity"/>
    <property type="evidence" value="ECO:0007669"/>
    <property type="project" value="InterPro"/>
</dbReference>
<dbReference type="InterPro" id="IPR052192">
    <property type="entry name" value="Insect_Ionotropic_Sensory_Rcpt"/>
</dbReference>
<proteinExistence type="inferred from homology"/>
<sequence length="716" mass="81072">MERHSHNKTGPAEQYLFTWLWFGGLSFRTIAKQTRRSPSTVRNGMLVLAGVTPLVLLCSVVSRAVAAGLSVGEDPGGGWEDHVAQAASQVVQLYLAGCHLVLAAPSPSRALPHLIRRLSEVGELAVFLQPCRDAKLLHGRPKEEVFPGNDGVPYFWREVWGSSKATCRAFLLDHTACSTDTAARLLSWSGLWLQPDTRVVMVGSRKDVDELFRHAALRNTPHVLYITPYNRRRTRVHPDRGERHSMQVYSRCLYCPPLEAGPRLLLQWNLRDGISEDIEMFKDQNKDFMGRKLRIVLMPYFPYVSYRVEQNTSATTVHFEDSLNTRMVTALAEHMNFTYEAQEPTDYKWGVPAGGGNWTGIVGTLQHELADFSMDLTLTPGRATAVEYSRIYIDELVVILTSKPKPLPEYLSLIRPLEGEVWGAIVVCVMVWGTVLWVMERLSHWITARRYFSFSSSIFYGWGLLLEDHPFEPPSNPASQILVSMWLLVYLILSTAYRSSLISHLVVKDKSSVINNMEQLAERGEKEGWEWGIPGPRMTGAYETFFVTSPTPAIIKVHKALKITDTDEAMKRVLEGGFSYIDNYYFIQTLVSTFYTDDSGYTPVHISTTHYPLFAGNGWGFRPGAPFRQRFSSAIQQFIDSGLITYWMDDVVRTHTREERRASKEKGTQLQLTFKETSDGLVALRLSHLQGAFYALFLGQSAAFLAFLCERLSRLR</sequence>
<evidence type="ECO:0000256" key="2">
    <source>
        <dbReference type="ARBA" id="ARBA00008685"/>
    </source>
</evidence>
<dbReference type="Proteomes" id="UP001487740">
    <property type="component" value="Unassembled WGS sequence"/>
</dbReference>
<comment type="caution">
    <text evidence="15">The sequence shown here is derived from an EMBL/GenBank/DDBJ whole genome shotgun (WGS) entry which is preliminary data.</text>
</comment>
<evidence type="ECO:0000313" key="15">
    <source>
        <dbReference type="EMBL" id="KAK8377626.1"/>
    </source>
</evidence>
<evidence type="ECO:0000256" key="6">
    <source>
        <dbReference type="ARBA" id="ARBA00022989"/>
    </source>
</evidence>
<keyword evidence="10" id="KW-0325">Glycoprotein</keyword>
<keyword evidence="5 13" id="KW-0812">Transmembrane</keyword>
<reference evidence="15 16" key="1">
    <citation type="submission" date="2023-03" db="EMBL/GenBank/DDBJ databases">
        <title>High-quality genome of Scylla paramamosain provides insights in environmental adaptation.</title>
        <authorList>
            <person name="Zhang L."/>
        </authorList>
    </citation>
    <scope>NUCLEOTIDE SEQUENCE [LARGE SCALE GENOMIC DNA]</scope>
    <source>
        <strain evidence="15">LZ_2023a</strain>
        <tissue evidence="15">Muscle</tissue>
    </source>
</reference>
<evidence type="ECO:0000256" key="4">
    <source>
        <dbReference type="ARBA" id="ARBA00022475"/>
    </source>
</evidence>
<evidence type="ECO:0000256" key="9">
    <source>
        <dbReference type="ARBA" id="ARBA00023170"/>
    </source>
</evidence>
<dbReference type="PANTHER" id="PTHR42643">
    <property type="entry name" value="IONOTROPIC RECEPTOR 20A-RELATED"/>
    <property type="match status" value="1"/>
</dbReference>
<keyword evidence="9" id="KW-0675">Receptor</keyword>